<comment type="caution">
    <text evidence="3">The sequence shown here is derived from an EMBL/GenBank/DDBJ whole genome shotgun (WGS) entry which is preliminary data.</text>
</comment>
<gene>
    <name evidence="3" type="ORF">CYMTET_43151</name>
</gene>
<name>A0AAE0C4M7_9CHLO</name>
<feature type="compositionally biased region" description="Low complexity" evidence="1">
    <location>
        <begin position="223"/>
        <end position="256"/>
    </location>
</feature>
<evidence type="ECO:0000256" key="1">
    <source>
        <dbReference type="SAM" id="MobiDB-lite"/>
    </source>
</evidence>
<proteinExistence type="predicted"/>
<organism evidence="3 4">
    <name type="scientific">Cymbomonas tetramitiformis</name>
    <dbReference type="NCBI Taxonomy" id="36881"/>
    <lineage>
        <taxon>Eukaryota</taxon>
        <taxon>Viridiplantae</taxon>
        <taxon>Chlorophyta</taxon>
        <taxon>Pyramimonadophyceae</taxon>
        <taxon>Pyramimonadales</taxon>
        <taxon>Pyramimonadaceae</taxon>
        <taxon>Cymbomonas</taxon>
    </lineage>
</organism>
<protein>
    <submittedName>
        <fullName evidence="3">Uncharacterized protein</fullName>
    </submittedName>
</protein>
<feature type="region of interest" description="Disordered" evidence="1">
    <location>
        <begin position="167"/>
        <end position="256"/>
    </location>
</feature>
<evidence type="ECO:0000313" key="3">
    <source>
        <dbReference type="EMBL" id="KAK3247350.1"/>
    </source>
</evidence>
<dbReference type="Proteomes" id="UP001190700">
    <property type="component" value="Unassembled WGS sequence"/>
</dbReference>
<evidence type="ECO:0000313" key="4">
    <source>
        <dbReference type="Proteomes" id="UP001190700"/>
    </source>
</evidence>
<dbReference type="EMBL" id="LGRX02029047">
    <property type="protein sequence ID" value="KAK3247350.1"/>
    <property type="molecule type" value="Genomic_DNA"/>
</dbReference>
<sequence length="467" mass="48180">MLVLSTALAGWLWLACHMLCGGALVHSLGRAVAGGPRWEPGEPERGGLPLGVTVPINAGFRCQVTGFPVPPADTGGGPAGKAAMAGAEGVMLWVDLEAEGDENRHRSNRGEGVPDAGPQVAWTSMWAALGGASGARVPAGLISGLREANVVRELDFLSRRARANAAAAPPPALGARDAVSPQCLPSQPDGASLSQSSQRPSPAEGTLSPRPPSALASPPPKPASIASLGTPGSLSAPSPVSSASPSSPSTPLLPSPSLLEAAVDESWADAPAYEELSLPVTRDAAQSAGARDTQRVLKMPHRVKFRTSQRLKGEVIVHTLGSTSAGWSHWRPVMSEVLPSGLAIPIHNGFRCEALACSLAHPPADIMVWVCAAEPANRVDGAAEAGAAVWRACYSQAWPAAEGDPELLLAESAAVEADHNNAASWNTACFCGGCIGWSRKRRCVLFRNPTAPCLCVAHPWSDSFGTG</sequence>
<evidence type="ECO:0000256" key="2">
    <source>
        <dbReference type="SAM" id="SignalP"/>
    </source>
</evidence>
<feature type="signal peptide" evidence="2">
    <location>
        <begin position="1"/>
        <end position="22"/>
    </location>
</feature>
<feature type="compositionally biased region" description="Low complexity" evidence="1">
    <location>
        <begin position="167"/>
        <end position="178"/>
    </location>
</feature>
<keyword evidence="2" id="KW-0732">Signal</keyword>
<accession>A0AAE0C4M7</accession>
<dbReference type="AlphaFoldDB" id="A0AAE0C4M7"/>
<reference evidence="3 4" key="1">
    <citation type="journal article" date="2015" name="Genome Biol. Evol.">
        <title>Comparative Genomics of a Bacterivorous Green Alga Reveals Evolutionary Causalities and Consequences of Phago-Mixotrophic Mode of Nutrition.</title>
        <authorList>
            <person name="Burns J.A."/>
            <person name="Paasch A."/>
            <person name="Narechania A."/>
            <person name="Kim E."/>
        </authorList>
    </citation>
    <scope>NUCLEOTIDE SEQUENCE [LARGE SCALE GENOMIC DNA]</scope>
    <source>
        <strain evidence="3 4">PLY_AMNH</strain>
    </source>
</reference>
<feature type="compositionally biased region" description="Pro residues" evidence="1">
    <location>
        <begin position="209"/>
        <end position="222"/>
    </location>
</feature>
<feature type="chain" id="PRO_5042165207" evidence="2">
    <location>
        <begin position="23"/>
        <end position="467"/>
    </location>
</feature>
<keyword evidence="4" id="KW-1185">Reference proteome</keyword>